<dbReference type="Gene3D" id="6.10.340.10">
    <property type="match status" value="1"/>
</dbReference>
<keyword evidence="11 12" id="KW-0472">Membrane</keyword>
<dbReference type="PROSITE" id="PS50885">
    <property type="entry name" value="HAMP"/>
    <property type="match status" value="1"/>
</dbReference>
<dbReference type="EMBL" id="CP130318">
    <property type="protein sequence ID" value="WNQ09187.1"/>
    <property type="molecule type" value="Genomic_DNA"/>
</dbReference>
<feature type="transmembrane region" description="Helical" evidence="12">
    <location>
        <begin position="143"/>
        <end position="162"/>
    </location>
</feature>
<dbReference type="CDD" id="cd00082">
    <property type="entry name" value="HisKA"/>
    <property type="match status" value="1"/>
</dbReference>
<accession>A0AA96L8X7</accession>
<evidence type="ECO:0000256" key="11">
    <source>
        <dbReference type="ARBA" id="ARBA00023136"/>
    </source>
</evidence>
<dbReference type="Pfam" id="PF00512">
    <property type="entry name" value="HisKA"/>
    <property type="match status" value="1"/>
</dbReference>
<feature type="domain" description="HAMP" evidence="14">
    <location>
        <begin position="164"/>
        <end position="216"/>
    </location>
</feature>
<dbReference type="InterPro" id="IPR036097">
    <property type="entry name" value="HisK_dim/P_sf"/>
</dbReference>
<dbReference type="GO" id="GO:0000155">
    <property type="term" value="F:phosphorelay sensor kinase activity"/>
    <property type="evidence" value="ECO:0007669"/>
    <property type="project" value="InterPro"/>
</dbReference>
<keyword evidence="7" id="KW-0547">Nucleotide-binding</keyword>
<evidence type="ECO:0000256" key="10">
    <source>
        <dbReference type="ARBA" id="ARBA00023012"/>
    </source>
</evidence>
<dbReference type="InterPro" id="IPR050736">
    <property type="entry name" value="Sensor_HK_Regulatory"/>
</dbReference>
<sequence length="453" mass="51027">MSIRTKLTLAMGSLIVVIMLCLLAVTRIQFYILRDFAYAQDRPRFLALEQEFERFYRGNGRSWEKVETADFPQAAFFPEMLLKTEEGVEVLKGTVPVNGMYNDSFPLILEEDGRRIGILFVMNERQTRIYELKEMWYDILPNILKVSLGVTFLAALIIIFFLTRRLTRPIRRILNGINAIERGEPDGKLPIARRDEFGAIALALHRMNENWSRAEASRKQLLSDVAHELRTPLMIIQGELELVLETNRPMTERKASSLLDEVLRLSRLVHDVLDLSKLEAGRTDLKKSEESLASLAGQLIEKTRYLAEDKAISVTLEEPAAEVRVQVDKARLLQALYNLLANAIHYTEGEGSVRLTIGTEYREDKRGTFASLALADTGIGIAAEELPHIFDRFYRADASRTRSGTSGGTGLGLAIANQNVRLHGGWIEAESEPGRGSCFTVYLPLEELRGSLG</sequence>
<keyword evidence="6" id="KW-0808">Transferase</keyword>
<dbReference type="EC" id="2.7.13.3" evidence="3"/>
<keyword evidence="9" id="KW-0067">ATP-binding</keyword>
<protein>
    <recommendedName>
        <fullName evidence="3">histidine kinase</fullName>
        <ecNumber evidence="3">2.7.13.3</ecNumber>
    </recommendedName>
</protein>
<dbReference type="Pfam" id="PF00672">
    <property type="entry name" value="HAMP"/>
    <property type="match status" value="1"/>
</dbReference>
<dbReference type="InterPro" id="IPR003661">
    <property type="entry name" value="HisK_dim/P_dom"/>
</dbReference>
<evidence type="ECO:0000256" key="12">
    <source>
        <dbReference type="SAM" id="Phobius"/>
    </source>
</evidence>
<keyword evidence="10" id="KW-0902">Two-component regulatory system</keyword>
<dbReference type="SMART" id="SM00387">
    <property type="entry name" value="HATPase_c"/>
    <property type="match status" value="1"/>
</dbReference>
<dbReference type="InterPro" id="IPR004358">
    <property type="entry name" value="Sig_transdc_His_kin-like_C"/>
</dbReference>
<evidence type="ECO:0000256" key="7">
    <source>
        <dbReference type="ARBA" id="ARBA00022741"/>
    </source>
</evidence>
<organism evidence="15 16">
    <name type="scientific">Paenibacillus aurantius</name>
    <dbReference type="NCBI Taxonomy" id="2918900"/>
    <lineage>
        <taxon>Bacteria</taxon>
        <taxon>Bacillati</taxon>
        <taxon>Bacillota</taxon>
        <taxon>Bacilli</taxon>
        <taxon>Bacillales</taxon>
        <taxon>Paenibacillaceae</taxon>
        <taxon>Paenibacillus</taxon>
    </lineage>
</organism>
<dbReference type="SMART" id="SM00304">
    <property type="entry name" value="HAMP"/>
    <property type="match status" value="1"/>
</dbReference>
<dbReference type="GO" id="GO:0005886">
    <property type="term" value="C:plasma membrane"/>
    <property type="evidence" value="ECO:0007669"/>
    <property type="project" value="UniProtKB-SubCell"/>
</dbReference>
<keyword evidence="5" id="KW-0597">Phosphoprotein</keyword>
<dbReference type="FunFam" id="1.10.287.130:FF:000001">
    <property type="entry name" value="Two-component sensor histidine kinase"/>
    <property type="match status" value="1"/>
</dbReference>
<dbReference type="PANTHER" id="PTHR43711:SF1">
    <property type="entry name" value="HISTIDINE KINASE 1"/>
    <property type="match status" value="1"/>
</dbReference>
<keyword evidence="4" id="KW-1003">Cell membrane</keyword>
<dbReference type="Gene3D" id="1.10.287.130">
    <property type="match status" value="1"/>
</dbReference>
<dbReference type="InterPro" id="IPR003660">
    <property type="entry name" value="HAMP_dom"/>
</dbReference>
<dbReference type="PANTHER" id="PTHR43711">
    <property type="entry name" value="TWO-COMPONENT HISTIDINE KINASE"/>
    <property type="match status" value="1"/>
</dbReference>
<keyword evidence="8 15" id="KW-0418">Kinase</keyword>
<evidence type="ECO:0000313" key="15">
    <source>
        <dbReference type="EMBL" id="WNQ09187.1"/>
    </source>
</evidence>
<dbReference type="GO" id="GO:0005524">
    <property type="term" value="F:ATP binding"/>
    <property type="evidence" value="ECO:0007669"/>
    <property type="project" value="UniProtKB-KW"/>
</dbReference>
<dbReference type="SUPFAM" id="SSF47384">
    <property type="entry name" value="Homodimeric domain of signal transducing histidine kinase"/>
    <property type="match status" value="1"/>
</dbReference>
<evidence type="ECO:0000313" key="16">
    <source>
        <dbReference type="Proteomes" id="UP001305702"/>
    </source>
</evidence>
<evidence type="ECO:0000256" key="5">
    <source>
        <dbReference type="ARBA" id="ARBA00022553"/>
    </source>
</evidence>
<keyword evidence="12" id="KW-1133">Transmembrane helix</keyword>
<dbReference type="CDD" id="cd06225">
    <property type="entry name" value="HAMP"/>
    <property type="match status" value="1"/>
</dbReference>
<dbReference type="InterPro" id="IPR036890">
    <property type="entry name" value="HATPase_C_sf"/>
</dbReference>
<dbReference type="KEGG" id="paun:MJA45_16210"/>
<dbReference type="PROSITE" id="PS50109">
    <property type="entry name" value="HIS_KIN"/>
    <property type="match status" value="1"/>
</dbReference>
<name>A0AA96L8X7_9BACL</name>
<evidence type="ECO:0000256" key="9">
    <source>
        <dbReference type="ARBA" id="ARBA00022840"/>
    </source>
</evidence>
<gene>
    <name evidence="15" type="ORF">MJA45_16210</name>
</gene>
<reference evidence="15 16" key="1">
    <citation type="submission" date="2022-02" db="EMBL/GenBank/DDBJ databases">
        <title>Paenibacillus sp. MBLB1776 Whole Genome Shotgun Sequencing.</title>
        <authorList>
            <person name="Hwang C.Y."/>
            <person name="Cho E.-S."/>
            <person name="Seo M.-J."/>
        </authorList>
    </citation>
    <scope>NUCLEOTIDE SEQUENCE [LARGE SCALE GENOMIC DNA]</scope>
    <source>
        <strain evidence="15 16">MBLB1776</strain>
    </source>
</reference>
<keyword evidence="12" id="KW-0812">Transmembrane</keyword>
<dbReference type="SUPFAM" id="SSF158472">
    <property type="entry name" value="HAMP domain-like"/>
    <property type="match status" value="1"/>
</dbReference>
<dbReference type="InterPro" id="IPR003594">
    <property type="entry name" value="HATPase_dom"/>
</dbReference>
<evidence type="ECO:0000259" key="13">
    <source>
        <dbReference type="PROSITE" id="PS50109"/>
    </source>
</evidence>
<dbReference type="PRINTS" id="PR00344">
    <property type="entry name" value="BCTRLSENSOR"/>
</dbReference>
<feature type="transmembrane region" description="Helical" evidence="12">
    <location>
        <begin position="7"/>
        <end position="32"/>
    </location>
</feature>
<evidence type="ECO:0000256" key="2">
    <source>
        <dbReference type="ARBA" id="ARBA00004651"/>
    </source>
</evidence>
<keyword evidence="16" id="KW-1185">Reference proteome</keyword>
<evidence type="ECO:0000259" key="14">
    <source>
        <dbReference type="PROSITE" id="PS50885"/>
    </source>
</evidence>
<comment type="subcellular location">
    <subcellularLocation>
        <location evidence="2">Cell membrane</location>
        <topology evidence="2">Multi-pass membrane protein</topology>
    </subcellularLocation>
</comment>
<dbReference type="Pfam" id="PF02518">
    <property type="entry name" value="HATPase_c"/>
    <property type="match status" value="1"/>
</dbReference>
<dbReference type="RefSeq" id="WP_315602956.1">
    <property type="nucleotide sequence ID" value="NZ_CP130318.1"/>
</dbReference>
<dbReference type="AlphaFoldDB" id="A0AA96L8X7"/>
<evidence type="ECO:0000256" key="3">
    <source>
        <dbReference type="ARBA" id="ARBA00012438"/>
    </source>
</evidence>
<evidence type="ECO:0000256" key="1">
    <source>
        <dbReference type="ARBA" id="ARBA00000085"/>
    </source>
</evidence>
<dbReference type="InterPro" id="IPR005467">
    <property type="entry name" value="His_kinase_dom"/>
</dbReference>
<proteinExistence type="predicted"/>
<comment type="catalytic activity">
    <reaction evidence="1">
        <text>ATP + protein L-histidine = ADP + protein N-phospho-L-histidine.</text>
        <dbReference type="EC" id="2.7.13.3"/>
    </reaction>
</comment>
<dbReference type="FunFam" id="3.30.565.10:FF:000006">
    <property type="entry name" value="Sensor histidine kinase WalK"/>
    <property type="match status" value="1"/>
</dbReference>
<evidence type="ECO:0000256" key="4">
    <source>
        <dbReference type="ARBA" id="ARBA00022475"/>
    </source>
</evidence>
<dbReference type="SMART" id="SM00388">
    <property type="entry name" value="HisKA"/>
    <property type="match status" value="1"/>
</dbReference>
<dbReference type="SUPFAM" id="SSF55874">
    <property type="entry name" value="ATPase domain of HSP90 chaperone/DNA topoisomerase II/histidine kinase"/>
    <property type="match status" value="1"/>
</dbReference>
<dbReference type="Gene3D" id="3.30.565.10">
    <property type="entry name" value="Histidine kinase-like ATPase, C-terminal domain"/>
    <property type="match status" value="1"/>
</dbReference>
<dbReference type="Proteomes" id="UP001305702">
    <property type="component" value="Chromosome"/>
</dbReference>
<feature type="domain" description="Histidine kinase" evidence="13">
    <location>
        <begin position="224"/>
        <end position="447"/>
    </location>
</feature>
<evidence type="ECO:0000256" key="8">
    <source>
        <dbReference type="ARBA" id="ARBA00022777"/>
    </source>
</evidence>
<evidence type="ECO:0000256" key="6">
    <source>
        <dbReference type="ARBA" id="ARBA00022679"/>
    </source>
</evidence>